<name>A0A834HBJ6_RHOSS</name>
<dbReference type="OrthoDB" id="10458709at2759"/>
<accession>A0A834HBJ6</accession>
<evidence type="ECO:0000256" key="1">
    <source>
        <dbReference type="SAM" id="MobiDB-lite"/>
    </source>
</evidence>
<dbReference type="Proteomes" id="UP000626092">
    <property type="component" value="Unassembled WGS sequence"/>
</dbReference>
<comment type="caution">
    <text evidence="2">The sequence shown here is derived from an EMBL/GenBank/DDBJ whole genome shotgun (WGS) entry which is preliminary data.</text>
</comment>
<evidence type="ECO:0000313" key="2">
    <source>
        <dbReference type="EMBL" id="KAF7145090.1"/>
    </source>
</evidence>
<sequence>MQNLNSNSNAVGGGGNPNPENLNPNVAGGGNSDPNNAGGDNELELVDEENDWEWEAEPAVWNRVEEEDPLDFHEETIDNMVEGLDDFYEYMNVPAEEGDDYPQYYIVDRSLPQPVVQISDEPHVFVLNTEDLWGKADLVTVWVDGEEPTVNKAMVNEGLIKSDNFWDSLEEENLWNTLEM</sequence>
<organism evidence="2 3">
    <name type="scientific">Rhododendron simsii</name>
    <name type="common">Sims's rhododendron</name>
    <dbReference type="NCBI Taxonomy" id="118357"/>
    <lineage>
        <taxon>Eukaryota</taxon>
        <taxon>Viridiplantae</taxon>
        <taxon>Streptophyta</taxon>
        <taxon>Embryophyta</taxon>
        <taxon>Tracheophyta</taxon>
        <taxon>Spermatophyta</taxon>
        <taxon>Magnoliopsida</taxon>
        <taxon>eudicotyledons</taxon>
        <taxon>Gunneridae</taxon>
        <taxon>Pentapetalae</taxon>
        <taxon>asterids</taxon>
        <taxon>Ericales</taxon>
        <taxon>Ericaceae</taxon>
        <taxon>Ericoideae</taxon>
        <taxon>Rhodoreae</taxon>
        <taxon>Rhododendron</taxon>
    </lineage>
</organism>
<feature type="compositionally biased region" description="Low complexity" evidence="1">
    <location>
        <begin position="17"/>
        <end position="26"/>
    </location>
</feature>
<reference evidence="2" key="1">
    <citation type="submission" date="2019-11" db="EMBL/GenBank/DDBJ databases">
        <authorList>
            <person name="Liu Y."/>
            <person name="Hou J."/>
            <person name="Li T.-Q."/>
            <person name="Guan C.-H."/>
            <person name="Wu X."/>
            <person name="Wu H.-Z."/>
            <person name="Ling F."/>
            <person name="Zhang R."/>
            <person name="Shi X.-G."/>
            <person name="Ren J.-P."/>
            <person name="Chen E.-F."/>
            <person name="Sun J.-M."/>
        </authorList>
    </citation>
    <scope>NUCLEOTIDE SEQUENCE</scope>
    <source>
        <strain evidence="2">Adult_tree_wgs_1</strain>
        <tissue evidence="2">Leaves</tissue>
    </source>
</reference>
<dbReference type="EMBL" id="WJXA01000004">
    <property type="protein sequence ID" value="KAF7145090.1"/>
    <property type="molecule type" value="Genomic_DNA"/>
</dbReference>
<protein>
    <submittedName>
        <fullName evidence="2">Uncharacterized protein</fullName>
    </submittedName>
</protein>
<keyword evidence="3" id="KW-1185">Reference proteome</keyword>
<proteinExistence type="predicted"/>
<dbReference type="AlphaFoldDB" id="A0A834HBJ6"/>
<gene>
    <name evidence="2" type="ORF">RHSIM_Rhsim04G0136000</name>
</gene>
<evidence type="ECO:0000313" key="3">
    <source>
        <dbReference type="Proteomes" id="UP000626092"/>
    </source>
</evidence>
<feature type="region of interest" description="Disordered" evidence="1">
    <location>
        <begin position="1"/>
        <end position="42"/>
    </location>
</feature>
<feature type="compositionally biased region" description="Low complexity" evidence="1">
    <location>
        <begin position="1"/>
        <end position="10"/>
    </location>
</feature>